<feature type="transmembrane region" description="Helical" evidence="11">
    <location>
        <begin position="88"/>
        <end position="105"/>
    </location>
</feature>
<evidence type="ECO:0000256" key="1">
    <source>
        <dbReference type="ARBA" id="ARBA00003321"/>
    </source>
</evidence>
<proteinExistence type="inferred from homology"/>
<dbReference type="GO" id="GO:0055056">
    <property type="term" value="F:D-glucose transmembrane transporter activity"/>
    <property type="evidence" value="ECO:0007669"/>
    <property type="project" value="InterPro"/>
</dbReference>
<organism evidence="13 14">
    <name type="scientific">Massilia atriviolacea</name>
    <dbReference type="NCBI Taxonomy" id="2495579"/>
    <lineage>
        <taxon>Bacteria</taxon>
        <taxon>Pseudomonadati</taxon>
        <taxon>Pseudomonadota</taxon>
        <taxon>Betaproteobacteria</taxon>
        <taxon>Burkholderiales</taxon>
        <taxon>Oxalobacteraceae</taxon>
        <taxon>Telluria group</taxon>
        <taxon>Massilia</taxon>
    </lineage>
</organism>
<feature type="transmembrane region" description="Helical" evidence="11">
    <location>
        <begin position="378"/>
        <end position="397"/>
    </location>
</feature>
<dbReference type="CDD" id="cd17394">
    <property type="entry name" value="MFS_FucP_like"/>
    <property type="match status" value="1"/>
</dbReference>
<feature type="transmembrane region" description="Helical" evidence="11">
    <location>
        <begin position="111"/>
        <end position="137"/>
    </location>
</feature>
<reference evidence="13 14" key="1">
    <citation type="submission" date="2018-12" db="EMBL/GenBank/DDBJ databases">
        <authorList>
            <person name="Yang E."/>
        </authorList>
    </citation>
    <scope>NUCLEOTIDE SEQUENCE [LARGE SCALE GENOMIC DNA]</scope>
    <source>
        <strain evidence="13 14">SOD</strain>
    </source>
</reference>
<dbReference type="SUPFAM" id="SSF103473">
    <property type="entry name" value="MFS general substrate transporter"/>
    <property type="match status" value="1"/>
</dbReference>
<keyword evidence="10 11" id="KW-0472">Membrane</keyword>
<feature type="transmembrane region" description="Helical" evidence="11">
    <location>
        <begin position="60"/>
        <end position="81"/>
    </location>
</feature>
<keyword evidence="8 11" id="KW-0812">Transmembrane</keyword>
<feature type="transmembrane region" description="Helical" evidence="11">
    <location>
        <begin position="290"/>
        <end position="308"/>
    </location>
</feature>
<feature type="transmembrane region" description="Helical" evidence="11">
    <location>
        <begin position="403"/>
        <end position="422"/>
    </location>
</feature>
<protein>
    <submittedName>
        <fullName evidence="13">Sugar MFS transporter</fullName>
    </submittedName>
</protein>
<keyword evidence="6" id="KW-0997">Cell inner membrane</keyword>
<keyword evidence="9 11" id="KW-1133">Transmembrane helix</keyword>
<dbReference type="InterPro" id="IPR020846">
    <property type="entry name" value="MFS_dom"/>
</dbReference>
<comment type="function">
    <text evidence="1">Intake of glucose and galactose.</text>
</comment>
<dbReference type="RefSeq" id="WP_126076106.1">
    <property type="nucleotide sequence ID" value="NZ_CP051166.1"/>
</dbReference>
<dbReference type="PANTHER" id="PTHR43702">
    <property type="entry name" value="L-FUCOSE-PROTON SYMPORTER"/>
    <property type="match status" value="1"/>
</dbReference>
<feature type="transmembrane region" description="Helical" evidence="11">
    <location>
        <begin position="252"/>
        <end position="278"/>
    </location>
</feature>
<evidence type="ECO:0000256" key="6">
    <source>
        <dbReference type="ARBA" id="ARBA00022519"/>
    </source>
</evidence>
<dbReference type="Pfam" id="PF07690">
    <property type="entry name" value="MFS_1"/>
    <property type="match status" value="1"/>
</dbReference>
<dbReference type="Gene3D" id="1.20.1250.20">
    <property type="entry name" value="MFS general substrate transporter like domains"/>
    <property type="match status" value="2"/>
</dbReference>
<evidence type="ECO:0000259" key="12">
    <source>
        <dbReference type="PROSITE" id="PS50850"/>
    </source>
</evidence>
<dbReference type="InterPro" id="IPR011701">
    <property type="entry name" value="MFS"/>
</dbReference>
<comment type="subcellular location">
    <subcellularLocation>
        <location evidence="2">Cell inner membrane</location>
        <topology evidence="2">Multi-pass membrane protein</topology>
    </subcellularLocation>
</comment>
<dbReference type="PROSITE" id="PS50850">
    <property type="entry name" value="MFS"/>
    <property type="match status" value="1"/>
</dbReference>
<dbReference type="EMBL" id="RXLQ01000012">
    <property type="protein sequence ID" value="RSZ56953.1"/>
    <property type="molecule type" value="Genomic_DNA"/>
</dbReference>
<evidence type="ECO:0000256" key="8">
    <source>
        <dbReference type="ARBA" id="ARBA00022692"/>
    </source>
</evidence>
<comment type="caution">
    <text evidence="13">The sequence shown here is derived from an EMBL/GenBank/DDBJ whole genome shotgun (WGS) entry which is preliminary data.</text>
</comment>
<gene>
    <name evidence="13" type="ORF">EJB06_21725</name>
</gene>
<feature type="transmembrane region" description="Helical" evidence="11">
    <location>
        <begin position="200"/>
        <end position="221"/>
    </location>
</feature>
<evidence type="ECO:0000256" key="5">
    <source>
        <dbReference type="ARBA" id="ARBA00022475"/>
    </source>
</evidence>
<keyword evidence="4" id="KW-0813">Transport</keyword>
<accession>A0A430HHE8</accession>
<dbReference type="OrthoDB" id="9795150at2"/>
<name>A0A430HHE8_9BURK</name>
<dbReference type="InterPro" id="IPR036259">
    <property type="entry name" value="MFS_trans_sf"/>
</dbReference>
<dbReference type="AlphaFoldDB" id="A0A430HHE8"/>
<dbReference type="PANTHER" id="PTHR43702:SF3">
    <property type="entry name" value="PROTEIN TSGA"/>
    <property type="match status" value="1"/>
</dbReference>
<evidence type="ECO:0000313" key="14">
    <source>
        <dbReference type="Proteomes" id="UP000278085"/>
    </source>
</evidence>
<feature type="transmembrane region" description="Helical" evidence="11">
    <location>
        <begin position="158"/>
        <end position="180"/>
    </location>
</feature>
<sequence length="430" mass="44929">MQHVSTAKPVPPAHGARQGHTGPLIIITILFFMWGLLTSMNEVLIPHLKSVYELSYLQAMLVQFCFFGAYFVVSLPAGILIKKIGYQKGAVAGLAIAATGCAMFYPASTSVYALFLLSLFVLASGITVLQVAANPYVTVLGDPATASSRLTLTQAFNSLGATVAPYLGALLILSGTVLGADELKKLPAAGQLAYRAQEAATVQVPYLVLAAALLALAAFFAMARLPAIGGDDAGDDVAHTDGKTSAAGYRHLVLGVVGIFLYVGAEVSIGSFLINFMGEPHIAGLRPETAAKYVTVYGGGAMLGRFIGFAAMRHVSPGRALAFNAACSIALIMVAVFGTGTTAMWAILLVGLCNSIMFPTIFSMALHKLGRFTGQGSSILCMAIVGGALVPLAQSVLADAFGVQLSFLVPAACYLFIIFYGLKYAKMYQG</sequence>
<keyword evidence="14" id="KW-1185">Reference proteome</keyword>
<dbReference type="GO" id="GO:1904659">
    <property type="term" value="P:D-glucose transmembrane transport"/>
    <property type="evidence" value="ECO:0007669"/>
    <property type="project" value="InterPro"/>
</dbReference>
<keyword evidence="5" id="KW-1003">Cell membrane</keyword>
<dbReference type="GO" id="GO:0005354">
    <property type="term" value="F:galactose transmembrane transporter activity"/>
    <property type="evidence" value="ECO:0007669"/>
    <property type="project" value="InterPro"/>
</dbReference>
<evidence type="ECO:0000256" key="3">
    <source>
        <dbReference type="ARBA" id="ARBA00009120"/>
    </source>
</evidence>
<dbReference type="NCBIfam" id="TIGR01272">
    <property type="entry name" value="gluP"/>
    <property type="match status" value="1"/>
</dbReference>
<comment type="similarity">
    <text evidence="3">Belongs to the major facilitator superfamily. FHS transporter (TC 2.A.1.7) family.</text>
</comment>
<dbReference type="InterPro" id="IPR005964">
    <property type="entry name" value="Glc/Gal_transptr_bac"/>
</dbReference>
<evidence type="ECO:0000256" key="9">
    <source>
        <dbReference type="ARBA" id="ARBA00022989"/>
    </source>
</evidence>
<keyword evidence="7" id="KW-0762">Sugar transport</keyword>
<feature type="domain" description="Major facilitator superfamily (MFS) profile" evidence="12">
    <location>
        <begin position="23"/>
        <end position="429"/>
    </location>
</feature>
<feature type="transmembrane region" description="Helical" evidence="11">
    <location>
        <begin position="21"/>
        <end position="40"/>
    </location>
</feature>
<evidence type="ECO:0000313" key="13">
    <source>
        <dbReference type="EMBL" id="RSZ56953.1"/>
    </source>
</evidence>
<dbReference type="GO" id="GO:0005886">
    <property type="term" value="C:plasma membrane"/>
    <property type="evidence" value="ECO:0007669"/>
    <property type="project" value="UniProtKB-SubCell"/>
</dbReference>
<dbReference type="Proteomes" id="UP000278085">
    <property type="component" value="Unassembled WGS sequence"/>
</dbReference>
<evidence type="ECO:0000256" key="11">
    <source>
        <dbReference type="SAM" id="Phobius"/>
    </source>
</evidence>
<evidence type="ECO:0000256" key="10">
    <source>
        <dbReference type="ARBA" id="ARBA00023136"/>
    </source>
</evidence>
<dbReference type="InterPro" id="IPR050375">
    <property type="entry name" value="MFS_TsgA-like"/>
</dbReference>
<evidence type="ECO:0000256" key="4">
    <source>
        <dbReference type="ARBA" id="ARBA00022448"/>
    </source>
</evidence>
<feature type="transmembrane region" description="Helical" evidence="11">
    <location>
        <begin position="320"/>
        <end position="338"/>
    </location>
</feature>
<feature type="transmembrane region" description="Helical" evidence="11">
    <location>
        <begin position="344"/>
        <end position="366"/>
    </location>
</feature>
<evidence type="ECO:0000256" key="2">
    <source>
        <dbReference type="ARBA" id="ARBA00004429"/>
    </source>
</evidence>
<evidence type="ECO:0000256" key="7">
    <source>
        <dbReference type="ARBA" id="ARBA00022597"/>
    </source>
</evidence>